<evidence type="ECO:0008006" key="4">
    <source>
        <dbReference type="Google" id="ProtNLM"/>
    </source>
</evidence>
<feature type="chain" id="PRO_5046934323" description="Lipocalin-like domain-containing protein" evidence="1">
    <location>
        <begin position="28"/>
        <end position="144"/>
    </location>
</feature>
<evidence type="ECO:0000256" key="1">
    <source>
        <dbReference type="SAM" id="SignalP"/>
    </source>
</evidence>
<name>A0ABR7QIP2_9FLAO</name>
<evidence type="ECO:0000313" key="3">
    <source>
        <dbReference type="Proteomes" id="UP000618952"/>
    </source>
</evidence>
<feature type="signal peptide" evidence="1">
    <location>
        <begin position="1"/>
        <end position="27"/>
    </location>
</feature>
<proteinExistence type="predicted"/>
<gene>
    <name evidence="2" type="ORF">H4O18_03270</name>
</gene>
<comment type="caution">
    <text evidence="2">The sequence shown here is derived from an EMBL/GenBank/DDBJ whole genome shotgun (WGS) entry which is preliminary data.</text>
</comment>
<protein>
    <recommendedName>
        <fullName evidence="4">Lipocalin-like domain-containing protein</fullName>
    </recommendedName>
</protein>
<reference evidence="2 3" key="1">
    <citation type="submission" date="2020-08" db="EMBL/GenBank/DDBJ databases">
        <title>Arenibacter gaetbuli sp. nov., isolated from a sand dune.</title>
        <authorList>
            <person name="Park S."/>
            <person name="Yoon J.-H."/>
        </authorList>
    </citation>
    <scope>NUCLEOTIDE SEQUENCE [LARGE SCALE GENOMIC DNA]</scope>
    <source>
        <strain evidence="2 3">BSSL-BM3</strain>
    </source>
</reference>
<sequence length="144" mass="15597">MGNFKGIIKIGFLVCTMLMGFSAMANADVNQLDVGVVNDANPFGEENFIGNWKYSAENVPYEYARGILFISKKEGSLKVLVALPGGERKADDVKVKDNTLTFSLNLEGQLVSVSITVEGDKISGKASSEDGIFKLSGERRLDPE</sequence>
<organism evidence="2 3">
    <name type="scientific">Arenibacter arenosicollis</name>
    <dbReference type="NCBI Taxonomy" id="2762274"/>
    <lineage>
        <taxon>Bacteria</taxon>
        <taxon>Pseudomonadati</taxon>
        <taxon>Bacteroidota</taxon>
        <taxon>Flavobacteriia</taxon>
        <taxon>Flavobacteriales</taxon>
        <taxon>Flavobacteriaceae</taxon>
        <taxon>Arenibacter</taxon>
    </lineage>
</organism>
<accession>A0ABR7QIP2</accession>
<dbReference type="EMBL" id="JACLHY010000002">
    <property type="protein sequence ID" value="MBC8767004.1"/>
    <property type="molecule type" value="Genomic_DNA"/>
</dbReference>
<evidence type="ECO:0000313" key="2">
    <source>
        <dbReference type="EMBL" id="MBC8767004.1"/>
    </source>
</evidence>
<keyword evidence="3" id="KW-1185">Reference proteome</keyword>
<dbReference type="RefSeq" id="WP_187581686.1">
    <property type="nucleotide sequence ID" value="NZ_JACLHY010000002.1"/>
</dbReference>
<dbReference type="Proteomes" id="UP000618952">
    <property type="component" value="Unassembled WGS sequence"/>
</dbReference>
<keyword evidence="1" id="KW-0732">Signal</keyword>